<keyword evidence="3 5" id="KW-0378">Hydrolase</keyword>
<sequence>MRFLTLLFTVAAVLPGILAGPAALPAGVQIEVYPGEKTGKHIVTLKDGASKDAIVARVGELLAGKPGTGITDHYDTIFSGFAGNFDNATLSALQVLPGVASISEDGIAHATVTQTNAPWGLARLSSRNRLASNADNALAHSYNFDPRAGSGVDIYVIDTGVRTTHREFQGRARFGAAFATSTADGNGHGTHCAGTAIGGTFGVAKAANVIAVKVLENNGRGSIANIILGMQYVMASASQTRRPSVASMSLGAGANSALDMAARNLVQSGVHVVVAAGNDNIDASNVSPAREPSVITVAASTISDSKADFSNYGPAIDVFAPGLNVISAWYTSDTDAVMISGTSMVRPQPPTSAGLIAYLISIRGNMSPAAMTQQILALSLRGVLSGLPADTANVLVNNGF</sequence>
<feature type="domain" description="Peptidase S8/S53" evidence="7">
    <location>
        <begin position="149"/>
        <end position="375"/>
    </location>
</feature>
<dbReference type="SUPFAM" id="SSF52743">
    <property type="entry name" value="Subtilisin-like"/>
    <property type="match status" value="1"/>
</dbReference>
<keyword evidence="10" id="KW-1185">Reference proteome</keyword>
<evidence type="ECO:0000256" key="3">
    <source>
        <dbReference type="ARBA" id="ARBA00022801"/>
    </source>
</evidence>
<dbReference type="InterPro" id="IPR023827">
    <property type="entry name" value="Peptidase_S8_Asp-AS"/>
</dbReference>
<keyword evidence="2 5" id="KW-0645">Protease</keyword>
<dbReference type="InterPro" id="IPR034193">
    <property type="entry name" value="PCSK9_ProteinaseK-like"/>
</dbReference>
<name>A0A4Y7TVS4_COPMI</name>
<dbReference type="InterPro" id="IPR000209">
    <property type="entry name" value="Peptidase_S8/S53_dom"/>
</dbReference>
<gene>
    <name evidence="9" type="ORF">FA13DRAFT_1725372</name>
</gene>
<dbReference type="FunFam" id="3.40.50.200:FF:000007">
    <property type="entry name" value="Subtilisin-like serine protease"/>
    <property type="match status" value="1"/>
</dbReference>
<dbReference type="GO" id="GO:0005615">
    <property type="term" value="C:extracellular space"/>
    <property type="evidence" value="ECO:0007669"/>
    <property type="project" value="TreeGrafter"/>
</dbReference>
<dbReference type="OrthoDB" id="19448at2759"/>
<keyword evidence="4 5" id="KW-0720">Serine protease</keyword>
<dbReference type="PANTHER" id="PTHR43806:SF58">
    <property type="entry name" value="ALKALINE PROTEASE 1-RELATED"/>
    <property type="match status" value="1"/>
</dbReference>
<evidence type="ECO:0000259" key="8">
    <source>
        <dbReference type="Pfam" id="PF05922"/>
    </source>
</evidence>
<feature type="active site" description="Charge relay system" evidence="5">
    <location>
        <position position="158"/>
    </location>
</feature>
<comment type="caution">
    <text evidence="9">The sequence shown here is derived from an EMBL/GenBank/DDBJ whole genome shotgun (WGS) entry which is preliminary data.</text>
</comment>
<dbReference type="InterPro" id="IPR010259">
    <property type="entry name" value="S8pro/Inhibitor_I9"/>
</dbReference>
<evidence type="ECO:0000256" key="5">
    <source>
        <dbReference type="PROSITE-ProRule" id="PRU01240"/>
    </source>
</evidence>
<dbReference type="Proteomes" id="UP000298030">
    <property type="component" value="Unassembled WGS sequence"/>
</dbReference>
<feature type="signal peptide" evidence="6">
    <location>
        <begin position="1"/>
        <end position="19"/>
    </location>
</feature>
<dbReference type="PANTHER" id="PTHR43806">
    <property type="entry name" value="PEPTIDASE S8"/>
    <property type="match status" value="1"/>
</dbReference>
<dbReference type="STRING" id="71717.A0A4Y7TVS4"/>
<dbReference type="InterPro" id="IPR037045">
    <property type="entry name" value="S8pro/Inhibitor_I9_sf"/>
</dbReference>
<evidence type="ECO:0000256" key="2">
    <source>
        <dbReference type="ARBA" id="ARBA00022670"/>
    </source>
</evidence>
<protein>
    <submittedName>
        <fullName evidence="9">Serine protease</fullName>
    </submittedName>
</protein>
<organism evidence="9 10">
    <name type="scientific">Coprinellus micaceus</name>
    <name type="common">Glistening ink-cap mushroom</name>
    <name type="synonym">Coprinus micaceus</name>
    <dbReference type="NCBI Taxonomy" id="71717"/>
    <lineage>
        <taxon>Eukaryota</taxon>
        <taxon>Fungi</taxon>
        <taxon>Dikarya</taxon>
        <taxon>Basidiomycota</taxon>
        <taxon>Agaricomycotina</taxon>
        <taxon>Agaricomycetes</taxon>
        <taxon>Agaricomycetidae</taxon>
        <taxon>Agaricales</taxon>
        <taxon>Agaricineae</taxon>
        <taxon>Psathyrellaceae</taxon>
        <taxon>Coprinellus</taxon>
    </lineage>
</organism>
<reference evidence="9 10" key="1">
    <citation type="journal article" date="2019" name="Nat. Ecol. Evol.">
        <title>Megaphylogeny resolves global patterns of mushroom evolution.</title>
        <authorList>
            <person name="Varga T."/>
            <person name="Krizsan K."/>
            <person name="Foldi C."/>
            <person name="Dima B."/>
            <person name="Sanchez-Garcia M."/>
            <person name="Sanchez-Ramirez S."/>
            <person name="Szollosi G.J."/>
            <person name="Szarkandi J.G."/>
            <person name="Papp V."/>
            <person name="Albert L."/>
            <person name="Andreopoulos W."/>
            <person name="Angelini C."/>
            <person name="Antonin V."/>
            <person name="Barry K.W."/>
            <person name="Bougher N.L."/>
            <person name="Buchanan P."/>
            <person name="Buyck B."/>
            <person name="Bense V."/>
            <person name="Catcheside P."/>
            <person name="Chovatia M."/>
            <person name="Cooper J."/>
            <person name="Damon W."/>
            <person name="Desjardin D."/>
            <person name="Finy P."/>
            <person name="Geml J."/>
            <person name="Haridas S."/>
            <person name="Hughes K."/>
            <person name="Justo A."/>
            <person name="Karasinski D."/>
            <person name="Kautmanova I."/>
            <person name="Kiss B."/>
            <person name="Kocsube S."/>
            <person name="Kotiranta H."/>
            <person name="LaButti K.M."/>
            <person name="Lechner B.E."/>
            <person name="Liimatainen K."/>
            <person name="Lipzen A."/>
            <person name="Lukacs Z."/>
            <person name="Mihaltcheva S."/>
            <person name="Morgado L.N."/>
            <person name="Niskanen T."/>
            <person name="Noordeloos M.E."/>
            <person name="Ohm R.A."/>
            <person name="Ortiz-Santana B."/>
            <person name="Ovrebo C."/>
            <person name="Racz N."/>
            <person name="Riley R."/>
            <person name="Savchenko A."/>
            <person name="Shiryaev A."/>
            <person name="Soop K."/>
            <person name="Spirin V."/>
            <person name="Szebenyi C."/>
            <person name="Tomsovsky M."/>
            <person name="Tulloss R.E."/>
            <person name="Uehling J."/>
            <person name="Grigoriev I.V."/>
            <person name="Vagvolgyi C."/>
            <person name="Papp T."/>
            <person name="Martin F.M."/>
            <person name="Miettinen O."/>
            <person name="Hibbett D.S."/>
            <person name="Nagy L.G."/>
        </authorList>
    </citation>
    <scope>NUCLEOTIDE SEQUENCE [LARGE SCALE GENOMIC DNA]</scope>
    <source>
        <strain evidence="9 10">FP101781</strain>
    </source>
</reference>
<evidence type="ECO:0000313" key="10">
    <source>
        <dbReference type="Proteomes" id="UP000298030"/>
    </source>
</evidence>
<feature type="active site" description="Charge relay system" evidence="5">
    <location>
        <position position="188"/>
    </location>
</feature>
<dbReference type="Gene3D" id="3.30.70.80">
    <property type="entry name" value="Peptidase S8 propeptide/proteinase inhibitor I9"/>
    <property type="match status" value="1"/>
</dbReference>
<evidence type="ECO:0000256" key="6">
    <source>
        <dbReference type="SAM" id="SignalP"/>
    </source>
</evidence>
<accession>A0A4Y7TVS4</accession>
<dbReference type="Pfam" id="PF05922">
    <property type="entry name" value="Inhibitor_I9"/>
    <property type="match status" value="1"/>
</dbReference>
<evidence type="ECO:0000256" key="4">
    <source>
        <dbReference type="ARBA" id="ARBA00022825"/>
    </source>
</evidence>
<dbReference type="InterPro" id="IPR015500">
    <property type="entry name" value="Peptidase_S8_subtilisin-rel"/>
</dbReference>
<feature type="active site" description="Charge relay system" evidence="5">
    <location>
        <position position="343"/>
    </location>
</feature>
<keyword evidence="6" id="KW-0732">Signal</keyword>
<feature type="chain" id="PRO_5021249132" evidence="6">
    <location>
        <begin position="20"/>
        <end position="400"/>
    </location>
</feature>
<dbReference type="SUPFAM" id="SSF54897">
    <property type="entry name" value="Protease propeptides/inhibitors"/>
    <property type="match status" value="1"/>
</dbReference>
<dbReference type="Pfam" id="PF00082">
    <property type="entry name" value="Peptidase_S8"/>
    <property type="match status" value="1"/>
</dbReference>
<evidence type="ECO:0000256" key="1">
    <source>
        <dbReference type="ARBA" id="ARBA00011073"/>
    </source>
</evidence>
<feature type="domain" description="Inhibitor I9" evidence="8">
    <location>
        <begin position="40"/>
        <end position="108"/>
    </location>
</feature>
<dbReference type="CDD" id="cd04077">
    <property type="entry name" value="Peptidases_S8_PCSK9_ProteinaseK_like"/>
    <property type="match status" value="1"/>
</dbReference>
<dbReference type="Gene3D" id="3.40.50.200">
    <property type="entry name" value="Peptidase S8/S53 domain"/>
    <property type="match status" value="1"/>
</dbReference>
<dbReference type="InterPro" id="IPR050131">
    <property type="entry name" value="Peptidase_S8_subtilisin-like"/>
</dbReference>
<evidence type="ECO:0000313" key="9">
    <source>
        <dbReference type="EMBL" id="TEB37712.1"/>
    </source>
</evidence>
<comment type="similarity">
    <text evidence="1 5">Belongs to the peptidase S8 family.</text>
</comment>
<dbReference type="GO" id="GO:0004252">
    <property type="term" value="F:serine-type endopeptidase activity"/>
    <property type="evidence" value="ECO:0007669"/>
    <property type="project" value="UniProtKB-UniRule"/>
</dbReference>
<evidence type="ECO:0000259" key="7">
    <source>
        <dbReference type="Pfam" id="PF00082"/>
    </source>
</evidence>
<dbReference type="EMBL" id="QPFP01000003">
    <property type="protein sequence ID" value="TEB37712.1"/>
    <property type="molecule type" value="Genomic_DNA"/>
</dbReference>
<dbReference type="AlphaFoldDB" id="A0A4Y7TVS4"/>
<dbReference type="PRINTS" id="PR00723">
    <property type="entry name" value="SUBTILISIN"/>
</dbReference>
<dbReference type="PROSITE" id="PS51892">
    <property type="entry name" value="SUBTILASE"/>
    <property type="match status" value="1"/>
</dbReference>
<dbReference type="GO" id="GO:0006508">
    <property type="term" value="P:proteolysis"/>
    <property type="evidence" value="ECO:0007669"/>
    <property type="project" value="UniProtKB-KW"/>
</dbReference>
<dbReference type="InterPro" id="IPR036852">
    <property type="entry name" value="Peptidase_S8/S53_dom_sf"/>
</dbReference>
<dbReference type="PROSITE" id="PS00136">
    <property type="entry name" value="SUBTILASE_ASP"/>
    <property type="match status" value="1"/>
</dbReference>
<proteinExistence type="inferred from homology"/>